<evidence type="ECO:0000259" key="5">
    <source>
        <dbReference type="PROSITE" id="PS50921"/>
    </source>
</evidence>
<dbReference type="InterPro" id="IPR011006">
    <property type="entry name" value="CheY-like_superfamily"/>
</dbReference>
<dbReference type="Proteomes" id="UP001596105">
    <property type="component" value="Unassembled WGS sequence"/>
</dbReference>
<evidence type="ECO:0000259" key="4">
    <source>
        <dbReference type="PROSITE" id="PS50110"/>
    </source>
</evidence>
<protein>
    <submittedName>
        <fullName evidence="6">ANTAR domain-containing response regulator</fullName>
    </submittedName>
</protein>
<dbReference type="SMART" id="SM01012">
    <property type="entry name" value="ANTAR"/>
    <property type="match status" value="1"/>
</dbReference>
<dbReference type="PIRSF" id="PIRSF036382">
    <property type="entry name" value="RR_antiterm"/>
    <property type="match status" value="1"/>
</dbReference>
<evidence type="ECO:0000313" key="7">
    <source>
        <dbReference type="Proteomes" id="UP001596105"/>
    </source>
</evidence>
<name>A0ABW0LY96_9BACL</name>
<sequence>MDKTKILLADDDPIIRMDIREMLEERGYRVAGAARNGEEAVELAARLKPDLVLLDVKMPRMSGLKAARLIRRIYDPAIVLVTAYSERDTVREAGEADVSAYLVKPVSELNLFPAIEIALSQQSRIDGLKKALASLERSAEERRTVEKAKGLLMQAHALNEEEAYRFMRGASMDSRLSLGKFAEAVLQEREERMPDKAGNG</sequence>
<keyword evidence="2" id="KW-0902">Two-component regulatory system</keyword>
<feature type="domain" description="ANTAR" evidence="5">
    <location>
        <begin position="125"/>
        <end position="186"/>
    </location>
</feature>
<keyword evidence="1 3" id="KW-0597">Phosphoprotein</keyword>
<comment type="caution">
    <text evidence="6">The sequence shown here is derived from an EMBL/GenBank/DDBJ whole genome shotgun (WGS) entry which is preliminary data.</text>
</comment>
<evidence type="ECO:0000256" key="1">
    <source>
        <dbReference type="ARBA" id="ARBA00022553"/>
    </source>
</evidence>
<dbReference type="Pfam" id="PF03861">
    <property type="entry name" value="ANTAR"/>
    <property type="match status" value="1"/>
</dbReference>
<dbReference type="SMART" id="SM00448">
    <property type="entry name" value="REC"/>
    <property type="match status" value="1"/>
</dbReference>
<dbReference type="Gene3D" id="1.10.10.10">
    <property type="entry name" value="Winged helix-like DNA-binding domain superfamily/Winged helix DNA-binding domain"/>
    <property type="match status" value="1"/>
</dbReference>
<dbReference type="PROSITE" id="PS50921">
    <property type="entry name" value="ANTAR"/>
    <property type="match status" value="1"/>
</dbReference>
<feature type="domain" description="Response regulatory" evidence="4">
    <location>
        <begin position="5"/>
        <end position="119"/>
    </location>
</feature>
<organism evidence="6 7">
    <name type="scientific">Cohnella suwonensis</name>
    <dbReference type="NCBI Taxonomy" id="696072"/>
    <lineage>
        <taxon>Bacteria</taxon>
        <taxon>Bacillati</taxon>
        <taxon>Bacillota</taxon>
        <taxon>Bacilli</taxon>
        <taxon>Bacillales</taxon>
        <taxon>Paenibacillaceae</taxon>
        <taxon>Cohnella</taxon>
    </lineage>
</organism>
<dbReference type="Gene3D" id="3.40.50.2300">
    <property type="match status" value="1"/>
</dbReference>
<dbReference type="PANTHER" id="PTHR44591">
    <property type="entry name" value="STRESS RESPONSE REGULATOR PROTEIN 1"/>
    <property type="match status" value="1"/>
</dbReference>
<dbReference type="Pfam" id="PF00072">
    <property type="entry name" value="Response_reg"/>
    <property type="match status" value="1"/>
</dbReference>
<evidence type="ECO:0000313" key="6">
    <source>
        <dbReference type="EMBL" id="MFC5469867.1"/>
    </source>
</evidence>
<feature type="modified residue" description="4-aspartylphosphate" evidence="3">
    <location>
        <position position="55"/>
    </location>
</feature>
<dbReference type="InterPro" id="IPR008327">
    <property type="entry name" value="Sig_transdc_resp-reg_antiterm"/>
</dbReference>
<dbReference type="PANTHER" id="PTHR44591:SF20">
    <property type="entry name" value="PROTEIN PILH"/>
    <property type="match status" value="1"/>
</dbReference>
<dbReference type="InterPro" id="IPR005561">
    <property type="entry name" value="ANTAR"/>
</dbReference>
<dbReference type="EMBL" id="JBHSMH010000042">
    <property type="protein sequence ID" value="MFC5469867.1"/>
    <property type="molecule type" value="Genomic_DNA"/>
</dbReference>
<gene>
    <name evidence="6" type="ORF">ACFPPD_14125</name>
</gene>
<dbReference type="InterPro" id="IPR001789">
    <property type="entry name" value="Sig_transdc_resp-reg_receiver"/>
</dbReference>
<dbReference type="InterPro" id="IPR036388">
    <property type="entry name" value="WH-like_DNA-bd_sf"/>
</dbReference>
<dbReference type="PROSITE" id="PS50110">
    <property type="entry name" value="RESPONSE_REGULATORY"/>
    <property type="match status" value="1"/>
</dbReference>
<keyword evidence="7" id="KW-1185">Reference proteome</keyword>
<dbReference type="RefSeq" id="WP_209749622.1">
    <property type="nucleotide sequence ID" value="NZ_JBHSMH010000042.1"/>
</dbReference>
<reference evidence="7" key="1">
    <citation type="journal article" date="2019" name="Int. J. Syst. Evol. Microbiol.">
        <title>The Global Catalogue of Microorganisms (GCM) 10K type strain sequencing project: providing services to taxonomists for standard genome sequencing and annotation.</title>
        <authorList>
            <consortium name="The Broad Institute Genomics Platform"/>
            <consortium name="The Broad Institute Genome Sequencing Center for Infectious Disease"/>
            <person name="Wu L."/>
            <person name="Ma J."/>
        </authorList>
    </citation>
    <scope>NUCLEOTIDE SEQUENCE [LARGE SCALE GENOMIC DNA]</scope>
    <source>
        <strain evidence="7">CCUG 57113</strain>
    </source>
</reference>
<accession>A0ABW0LY96</accession>
<proteinExistence type="predicted"/>
<dbReference type="SUPFAM" id="SSF52172">
    <property type="entry name" value="CheY-like"/>
    <property type="match status" value="1"/>
</dbReference>
<evidence type="ECO:0000256" key="2">
    <source>
        <dbReference type="ARBA" id="ARBA00023012"/>
    </source>
</evidence>
<evidence type="ECO:0000256" key="3">
    <source>
        <dbReference type="PROSITE-ProRule" id="PRU00169"/>
    </source>
</evidence>
<dbReference type="InterPro" id="IPR050595">
    <property type="entry name" value="Bact_response_regulator"/>
</dbReference>